<evidence type="ECO:0000259" key="4">
    <source>
        <dbReference type="PROSITE" id="PS50043"/>
    </source>
</evidence>
<dbReference type="Proteomes" id="UP000295722">
    <property type="component" value="Unassembled WGS sequence"/>
</dbReference>
<dbReference type="InterPro" id="IPR016032">
    <property type="entry name" value="Sig_transdc_resp-reg_C-effctor"/>
</dbReference>
<feature type="domain" description="HTH luxR-type" evidence="4">
    <location>
        <begin position="180"/>
        <end position="245"/>
    </location>
</feature>
<evidence type="ECO:0000313" key="7">
    <source>
        <dbReference type="Proteomes" id="UP000295722"/>
    </source>
</evidence>
<sequence length="249" mass="27644">MRRIHAIRSRINRNRGIIGVLTLTHHENPTDTPNHVRVIIADDHPTVRLAIAATFTNLRGYEIAACAKSGLDLLNILHKAPCDLIITDLSMCWNAPETDGMALIRWLRFKYPAIPVVVFTMTTSISIIRELIQARVAGIVTKDEPLSELMKVCQYAQSGSKIAVSDRVARRLSESAPPAEIKRKLALSRKEREIVQLIARGMSLTEIARRSGRTTSTIGTQKMAAMRKLDLTSNAELIQYAMLHGLASS</sequence>
<gene>
    <name evidence="6" type="ORF">EYW47_04215</name>
</gene>
<dbReference type="SMART" id="SM00421">
    <property type="entry name" value="HTH_LUXR"/>
    <property type="match status" value="1"/>
</dbReference>
<proteinExistence type="predicted"/>
<dbReference type="Pfam" id="PF00072">
    <property type="entry name" value="Response_reg"/>
    <property type="match status" value="1"/>
</dbReference>
<comment type="caution">
    <text evidence="6">The sequence shown here is derived from an EMBL/GenBank/DDBJ whole genome shotgun (WGS) entry which is preliminary data.</text>
</comment>
<dbReference type="PANTHER" id="PTHR43214:SF17">
    <property type="entry name" value="TRANSCRIPTIONAL REGULATORY PROTEIN RCSB"/>
    <property type="match status" value="1"/>
</dbReference>
<dbReference type="InterPro" id="IPR001789">
    <property type="entry name" value="Sig_transdc_resp-reg_receiver"/>
</dbReference>
<dbReference type="CDD" id="cd06170">
    <property type="entry name" value="LuxR_C_like"/>
    <property type="match status" value="1"/>
</dbReference>
<evidence type="ECO:0000256" key="1">
    <source>
        <dbReference type="ARBA" id="ARBA00022553"/>
    </source>
</evidence>
<dbReference type="InterPro" id="IPR058245">
    <property type="entry name" value="NreC/VraR/RcsB-like_REC"/>
</dbReference>
<dbReference type="EMBL" id="SMRP01000002">
    <property type="protein sequence ID" value="TDG25077.1"/>
    <property type="molecule type" value="Genomic_DNA"/>
</dbReference>
<dbReference type="PROSITE" id="PS50110">
    <property type="entry name" value="RESPONSE_REGULATORY"/>
    <property type="match status" value="1"/>
</dbReference>
<feature type="domain" description="Response regulatory" evidence="5">
    <location>
        <begin position="37"/>
        <end position="157"/>
    </location>
</feature>
<dbReference type="Pfam" id="PF00196">
    <property type="entry name" value="GerE"/>
    <property type="match status" value="1"/>
</dbReference>
<evidence type="ECO:0000256" key="2">
    <source>
        <dbReference type="ARBA" id="ARBA00023125"/>
    </source>
</evidence>
<dbReference type="PANTHER" id="PTHR43214">
    <property type="entry name" value="TWO-COMPONENT RESPONSE REGULATOR"/>
    <property type="match status" value="1"/>
</dbReference>
<feature type="modified residue" description="4-aspartylphosphate" evidence="3">
    <location>
        <position position="88"/>
    </location>
</feature>
<dbReference type="SMART" id="SM00448">
    <property type="entry name" value="REC"/>
    <property type="match status" value="1"/>
</dbReference>
<evidence type="ECO:0000259" key="5">
    <source>
        <dbReference type="PROSITE" id="PS50110"/>
    </source>
</evidence>
<dbReference type="PROSITE" id="PS50043">
    <property type="entry name" value="HTH_LUXR_2"/>
    <property type="match status" value="1"/>
</dbReference>
<dbReference type="GO" id="GO:0000160">
    <property type="term" value="P:phosphorelay signal transduction system"/>
    <property type="evidence" value="ECO:0007669"/>
    <property type="project" value="InterPro"/>
</dbReference>
<dbReference type="GO" id="GO:0003677">
    <property type="term" value="F:DNA binding"/>
    <property type="evidence" value="ECO:0007669"/>
    <property type="project" value="UniProtKB-KW"/>
</dbReference>
<organism evidence="6 7">
    <name type="scientific">Paraburkholderia silviterrae</name>
    <dbReference type="NCBI Taxonomy" id="2528715"/>
    <lineage>
        <taxon>Bacteria</taxon>
        <taxon>Pseudomonadati</taxon>
        <taxon>Pseudomonadota</taxon>
        <taxon>Betaproteobacteria</taxon>
        <taxon>Burkholderiales</taxon>
        <taxon>Burkholderiaceae</taxon>
        <taxon>Paraburkholderia</taxon>
    </lineage>
</organism>
<dbReference type="AlphaFoldDB" id="A0A4R5MEN9"/>
<name>A0A4R5MEN9_9BURK</name>
<dbReference type="GO" id="GO:0006355">
    <property type="term" value="P:regulation of DNA-templated transcription"/>
    <property type="evidence" value="ECO:0007669"/>
    <property type="project" value="InterPro"/>
</dbReference>
<reference evidence="6 7" key="1">
    <citation type="submission" date="2019-03" db="EMBL/GenBank/DDBJ databases">
        <title>Paraburkholderia sp. 4M-K11, isolated from subtropical forest soil.</title>
        <authorList>
            <person name="Gao Z.-H."/>
            <person name="Qiu L.-H."/>
        </authorList>
    </citation>
    <scope>NUCLEOTIDE SEQUENCE [LARGE SCALE GENOMIC DNA]</scope>
    <source>
        <strain evidence="6 7">4M-K11</strain>
    </source>
</reference>
<keyword evidence="1 3" id="KW-0597">Phosphoprotein</keyword>
<dbReference type="InterPro" id="IPR011006">
    <property type="entry name" value="CheY-like_superfamily"/>
</dbReference>
<dbReference type="OrthoDB" id="8585266at2"/>
<keyword evidence="2" id="KW-0238">DNA-binding</keyword>
<dbReference type="Gene3D" id="3.40.50.2300">
    <property type="match status" value="1"/>
</dbReference>
<dbReference type="PRINTS" id="PR00038">
    <property type="entry name" value="HTHLUXR"/>
</dbReference>
<keyword evidence="7" id="KW-1185">Reference proteome</keyword>
<dbReference type="InterPro" id="IPR000792">
    <property type="entry name" value="Tscrpt_reg_LuxR_C"/>
</dbReference>
<protein>
    <submittedName>
        <fullName evidence="6">Response regulator transcription factor</fullName>
    </submittedName>
</protein>
<evidence type="ECO:0000313" key="6">
    <source>
        <dbReference type="EMBL" id="TDG25077.1"/>
    </source>
</evidence>
<dbReference type="InterPro" id="IPR039420">
    <property type="entry name" value="WalR-like"/>
</dbReference>
<dbReference type="SUPFAM" id="SSF46894">
    <property type="entry name" value="C-terminal effector domain of the bipartite response regulators"/>
    <property type="match status" value="1"/>
</dbReference>
<dbReference type="CDD" id="cd17535">
    <property type="entry name" value="REC_NarL-like"/>
    <property type="match status" value="1"/>
</dbReference>
<dbReference type="SUPFAM" id="SSF52172">
    <property type="entry name" value="CheY-like"/>
    <property type="match status" value="1"/>
</dbReference>
<accession>A0A4R5MEN9</accession>
<evidence type="ECO:0000256" key="3">
    <source>
        <dbReference type="PROSITE-ProRule" id="PRU00169"/>
    </source>
</evidence>